<evidence type="ECO:0000256" key="3">
    <source>
        <dbReference type="ARBA" id="ARBA00009777"/>
    </source>
</evidence>
<dbReference type="Proteomes" id="UP000019243">
    <property type="component" value="Unassembled WGS sequence"/>
</dbReference>
<comment type="cofactor">
    <cofactor evidence="14">
        <name>[4Fe-4S] cluster</name>
        <dbReference type="ChEBI" id="CHEBI:49883"/>
    </cofactor>
    <text evidence="14">Binds 1 [4Fe-4S] cluster. The cluster is coordinated with 3 cysteines and an exchangeable S-adenosyl-L-methionine.</text>
</comment>
<comment type="subcellular location">
    <subcellularLocation>
        <location evidence="2 14">Cytoplasm</location>
    </subcellularLocation>
</comment>
<dbReference type="GO" id="GO:0046872">
    <property type="term" value="F:metal ion binding"/>
    <property type="evidence" value="ECO:0007669"/>
    <property type="project" value="UniProtKB-UniRule"/>
</dbReference>
<dbReference type="STRING" id="1265861.BCAMP_08320"/>
<dbReference type="PANTHER" id="PTHR30352:SF5">
    <property type="entry name" value="PYRUVATE FORMATE-LYASE 1-ACTIVATING ENZYME"/>
    <property type="match status" value="1"/>
</dbReference>
<evidence type="ECO:0000256" key="1">
    <source>
        <dbReference type="ARBA" id="ARBA00003141"/>
    </source>
</evidence>
<dbReference type="InterPro" id="IPR012838">
    <property type="entry name" value="PFL1_activating"/>
</dbReference>
<comment type="caution">
    <text evidence="16">The sequence shown here is derived from an EMBL/GenBank/DDBJ whole genome shotgun (WGS) entry which is preliminary data.</text>
</comment>
<feature type="domain" description="Radical SAM core" evidence="15">
    <location>
        <begin position="18"/>
        <end position="246"/>
    </location>
</feature>
<comment type="catalytic activity">
    <reaction evidence="13 14">
        <text>glycyl-[formate C-acetyltransferase] + reduced [flavodoxin] + S-adenosyl-L-methionine = glycin-2-yl radical-[formate C-acetyltransferase] + semiquinone [flavodoxin] + 5'-deoxyadenosine + L-methionine + H(+)</text>
        <dbReference type="Rhea" id="RHEA:19225"/>
        <dbReference type="Rhea" id="RHEA-COMP:10622"/>
        <dbReference type="Rhea" id="RHEA-COMP:12190"/>
        <dbReference type="Rhea" id="RHEA-COMP:12191"/>
        <dbReference type="Rhea" id="RHEA-COMP:14480"/>
        <dbReference type="ChEBI" id="CHEBI:15378"/>
        <dbReference type="ChEBI" id="CHEBI:17319"/>
        <dbReference type="ChEBI" id="CHEBI:29947"/>
        <dbReference type="ChEBI" id="CHEBI:32722"/>
        <dbReference type="ChEBI" id="CHEBI:57618"/>
        <dbReference type="ChEBI" id="CHEBI:57844"/>
        <dbReference type="ChEBI" id="CHEBI:59789"/>
        <dbReference type="ChEBI" id="CHEBI:140311"/>
        <dbReference type="EC" id="1.97.1.4"/>
    </reaction>
</comment>
<dbReference type="SFLD" id="SFLDG01118">
    <property type="entry name" value="activating_enzymes__group_2"/>
    <property type="match status" value="1"/>
</dbReference>
<evidence type="ECO:0000256" key="14">
    <source>
        <dbReference type="RuleBase" id="RU362053"/>
    </source>
</evidence>
<name>W7CHY9_9LIST</name>
<dbReference type="SFLD" id="SFLDG01066">
    <property type="entry name" value="organic_radical-activating_enz"/>
    <property type="match status" value="1"/>
</dbReference>
<evidence type="ECO:0000256" key="4">
    <source>
        <dbReference type="ARBA" id="ARBA00012303"/>
    </source>
</evidence>
<evidence type="ECO:0000256" key="7">
    <source>
        <dbReference type="ARBA" id="ARBA00022490"/>
    </source>
</evidence>
<dbReference type="SFLD" id="SFLDF00278">
    <property type="entry name" value="pyruvate_formate-lyase_activas"/>
    <property type="match status" value="1"/>
</dbReference>
<comment type="function">
    <text evidence="1 14">Activation of pyruvate formate-lyase under anaerobic conditions by generation of an organic free radical, using S-adenosylmethionine and reduced flavodoxin as cosubstrates to produce 5'-deoxy-adenosine.</text>
</comment>
<evidence type="ECO:0000256" key="13">
    <source>
        <dbReference type="ARBA" id="ARBA00047533"/>
    </source>
</evidence>
<evidence type="ECO:0000256" key="12">
    <source>
        <dbReference type="ARBA" id="ARBA00023014"/>
    </source>
</evidence>
<dbReference type="InterPro" id="IPR040074">
    <property type="entry name" value="BssD/PflA/YjjW"/>
</dbReference>
<keyword evidence="6 14" id="KW-0004">4Fe-4S</keyword>
<dbReference type="PROSITE" id="PS01087">
    <property type="entry name" value="RADICAL_ACTIVATING"/>
    <property type="match status" value="1"/>
</dbReference>
<evidence type="ECO:0000256" key="11">
    <source>
        <dbReference type="ARBA" id="ARBA00023004"/>
    </source>
</evidence>
<dbReference type="InterPro" id="IPR007197">
    <property type="entry name" value="rSAM"/>
</dbReference>
<dbReference type="AlphaFoldDB" id="W7CHY9"/>
<protein>
    <recommendedName>
        <fullName evidence="5 14">Pyruvate formate-lyase-activating enzyme</fullName>
        <ecNumber evidence="4 14">1.97.1.4</ecNumber>
    </recommendedName>
</protein>
<evidence type="ECO:0000256" key="5">
    <source>
        <dbReference type="ARBA" id="ARBA00021356"/>
    </source>
</evidence>
<dbReference type="EC" id="1.97.1.4" evidence="4 14"/>
<dbReference type="GO" id="GO:0043365">
    <property type="term" value="F:[formate-C-acetyltransferase]-activating enzyme activity"/>
    <property type="evidence" value="ECO:0007669"/>
    <property type="project" value="UniProtKB-UniRule"/>
</dbReference>
<accession>W7CHY9</accession>
<sequence>MTGAAVGRVHSVESMGTVDGPGIRFIVFMQGCLLRCQFCHNPDTWKIGTGTERTAQDVFNEAIQYKAFWDASGGGITVSGGEPLLHLDFLIDLFTLCKEAGVHTTIDSCGGCFSRSPKFVAKMDRLLAVTDLIMLDIKQINPVKHRELTTRPNAPILDFAHYLRDHQQPIWIRHVLIPTKTDDPQDLTDLNTFIETLPNVERVEILPYHTMGVYKWEEMGLDYQLKGIQPPTETVVAMANELLGTAKYN</sequence>
<keyword evidence="16" id="KW-0456">Lyase</keyword>
<dbReference type="InterPro" id="IPR012839">
    <property type="entry name" value="Organic_radical_activase"/>
</dbReference>
<dbReference type="EMBL" id="AODH01000032">
    <property type="protein sequence ID" value="EUJ38999.1"/>
    <property type="molecule type" value="Genomic_DNA"/>
</dbReference>
<evidence type="ECO:0000313" key="17">
    <source>
        <dbReference type="Proteomes" id="UP000019243"/>
    </source>
</evidence>
<evidence type="ECO:0000313" key="16">
    <source>
        <dbReference type="EMBL" id="EUJ38999.1"/>
    </source>
</evidence>
<dbReference type="PIRSF" id="PIRSF000371">
    <property type="entry name" value="PFL_act_enz"/>
    <property type="match status" value="1"/>
</dbReference>
<dbReference type="InterPro" id="IPR013785">
    <property type="entry name" value="Aldolase_TIM"/>
</dbReference>
<dbReference type="SFLD" id="SFLDS00029">
    <property type="entry name" value="Radical_SAM"/>
    <property type="match status" value="1"/>
</dbReference>
<proteinExistence type="inferred from homology"/>
<keyword evidence="7 14" id="KW-0963">Cytoplasm</keyword>
<organism evidence="16 17">
    <name type="scientific">Brochothrix campestris FSL F6-1037</name>
    <dbReference type="NCBI Taxonomy" id="1265861"/>
    <lineage>
        <taxon>Bacteria</taxon>
        <taxon>Bacillati</taxon>
        <taxon>Bacillota</taxon>
        <taxon>Bacilli</taxon>
        <taxon>Bacillales</taxon>
        <taxon>Listeriaceae</taxon>
        <taxon>Brochothrix</taxon>
    </lineage>
</organism>
<dbReference type="InterPro" id="IPR034465">
    <property type="entry name" value="Pyruvate_for-lyase_activase"/>
</dbReference>
<dbReference type="GO" id="GO:0006006">
    <property type="term" value="P:glucose metabolic process"/>
    <property type="evidence" value="ECO:0007669"/>
    <property type="project" value="UniProtKB-KW"/>
</dbReference>
<dbReference type="Pfam" id="PF04055">
    <property type="entry name" value="Radical_SAM"/>
    <property type="match status" value="1"/>
</dbReference>
<dbReference type="InterPro" id="IPR058240">
    <property type="entry name" value="rSAM_sf"/>
</dbReference>
<dbReference type="GO" id="GO:0016829">
    <property type="term" value="F:lyase activity"/>
    <property type="evidence" value="ECO:0007669"/>
    <property type="project" value="UniProtKB-KW"/>
</dbReference>
<dbReference type="OrthoDB" id="9782387at2"/>
<keyword evidence="11 14" id="KW-0408">Iron</keyword>
<dbReference type="GO" id="GO:0051539">
    <property type="term" value="F:4 iron, 4 sulfur cluster binding"/>
    <property type="evidence" value="ECO:0007669"/>
    <property type="project" value="UniProtKB-UniRule"/>
</dbReference>
<dbReference type="RefSeq" id="WP_035314876.1">
    <property type="nucleotide sequence ID" value="NZ_AODH01000032.1"/>
</dbReference>
<dbReference type="PATRIC" id="fig|1265861.3.peg.1635"/>
<reference evidence="16 17" key="1">
    <citation type="submission" date="2012-12" db="EMBL/GenBank/DDBJ databases">
        <title>Novel taxa of Listeriaceae from agricultural environments in the United States.</title>
        <authorList>
            <person name="den Bakker H.C."/>
            <person name="Allred A."/>
            <person name="Warchocki S."/>
            <person name="Wright E.M."/>
            <person name="Burrell A."/>
            <person name="Nightingale K.K."/>
            <person name="Kephart D."/>
            <person name="Wiedmann M."/>
        </authorList>
    </citation>
    <scope>NUCLEOTIDE SEQUENCE [LARGE SCALE GENOMIC DNA]</scope>
    <source>
        <strain evidence="16 17">FSL F6-1037</strain>
    </source>
</reference>
<evidence type="ECO:0000256" key="6">
    <source>
        <dbReference type="ARBA" id="ARBA00022485"/>
    </source>
</evidence>
<keyword evidence="10 14" id="KW-0560">Oxidoreductase</keyword>
<comment type="similarity">
    <text evidence="3 14">Belongs to the organic radical-activating enzymes family.</text>
</comment>
<keyword evidence="16" id="KW-0670">Pyruvate</keyword>
<dbReference type="SUPFAM" id="SSF102114">
    <property type="entry name" value="Radical SAM enzymes"/>
    <property type="match status" value="1"/>
</dbReference>
<dbReference type="InterPro" id="IPR001989">
    <property type="entry name" value="Radical_activat_CS"/>
</dbReference>
<evidence type="ECO:0000256" key="10">
    <source>
        <dbReference type="ARBA" id="ARBA00023002"/>
    </source>
</evidence>
<keyword evidence="8 14" id="KW-0949">S-adenosyl-L-methionine</keyword>
<evidence type="ECO:0000256" key="9">
    <source>
        <dbReference type="ARBA" id="ARBA00022723"/>
    </source>
</evidence>
<keyword evidence="17" id="KW-1185">Reference proteome</keyword>
<dbReference type="PROSITE" id="PS51918">
    <property type="entry name" value="RADICAL_SAM"/>
    <property type="match status" value="1"/>
</dbReference>
<evidence type="ECO:0000259" key="15">
    <source>
        <dbReference type="PROSITE" id="PS51918"/>
    </source>
</evidence>
<evidence type="ECO:0000256" key="2">
    <source>
        <dbReference type="ARBA" id="ARBA00004496"/>
    </source>
</evidence>
<keyword evidence="9 14" id="KW-0479">Metal-binding</keyword>
<dbReference type="InterPro" id="IPR034457">
    <property type="entry name" value="Organic_radical-activating"/>
</dbReference>
<evidence type="ECO:0000256" key="8">
    <source>
        <dbReference type="ARBA" id="ARBA00022691"/>
    </source>
</evidence>
<dbReference type="CDD" id="cd01335">
    <property type="entry name" value="Radical_SAM"/>
    <property type="match status" value="1"/>
</dbReference>
<dbReference type="NCBIfam" id="TIGR02493">
    <property type="entry name" value="PFLA"/>
    <property type="match status" value="1"/>
</dbReference>
<dbReference type="PANTHER" id="PTHR30352">
    <property type="entry name" value="PYRUVATE FORMATE-LYASE-ACTIVATING ENZYME"/>
    <property type="match status" value="1"/>
</dbReference>
<keyword evidence="12 14" id="KW-0411">Iron-sulfur</keyword>
<dbReference type="Gene3D" id="3.20.20.70">
    <property type="entry name" value="Aldolase class I"/>
    <property type="match status" value="1"/>
</dbReference>
<gene>
    <name evidence="16" type="ORF">BCAMP_08320</name>
</gene>
<dbReference type="GO" id="GO:0005737">
    <property type="term" value="C:cytoplasm"/>
    <property type="evidence" value="ECO:0007669"/>
    <property type="project" value="UniProtKB-SubCell"/>
</dbReference>